<dbReference type="InParanoid" id="A0A0C3PZA8"/>
<evidence type="ECO:0000313" key="1">
    <source>
        <dbReference type="EMBL" id="KIO14719.1"/>
    </source>
</evidence>
<dbReference type="AlphaFoldDB" id="A0A0C3PZA8"/>
<evidence type="ECO:0000313" key="2">
    <source>
        <dbReference type="Proteomes" id="UP000054217"/>
    </source>
</evidence>
<keyword evidence="2" id="KW-1185">Reference proteome</keyword>
<name>A0A0C3PZA8_PISTI</name>
<reference evidence="2" key="2">
    <citation type="submission" date="2015-01" db="EMBL/GenBank/DDBJ databases">
        <title>Evolutionary Origins and Diversification of the Mycorrhizal Mutualists.</title>
        <authorList>
            <consortium name="DOE Joint Genome Institute"/>
            <consortium name="Mycorrhizal Genomics Consortium"/>
            <person name="Kohler A."/>
            <person name="Kuo A."/>
            <person name="Nagy L.G."/>
            <person name="Floudas D."/>
            <person name="Copeland A."/>
            <person name="Barry K.W."/>
            <person name="Cichocki N."/>
            <person name="Veneault-Fourrey C."/>
            <person name="LaButti K."/>
            <person name="Lindquist E.A."/>
            <person name="Lipzen A."/>
            <person name="Lundell T."/>
            <person name="Morin E."/>
            <person name="Murat C."/>
            <person name="Riley R."/>
            <person name="Ohm R."/>
            <person name="Sun H."/>
            <person name="Tunlid A."/>
            <person name="Henrissat B."/>
            <person name="Grigoriev I.V."/>
            <person name="Hibbett D.S."/>
            <person name="Martin F."/>
        </authorList>
    </citation>
    <scope>NUCLEOTIDE SEQUENCE [LARGE SCALE GENOMIC DNA]</scope>
    <source>
        <strain evidence="2">Marx 270</strain>
    </source>
</reference>
<reference evidence="1 2" key="1">
    <citation type="submission" date="2014-04" db="EMBL/GenBank/DDBJ databases">
        <authorList>
            <consortium name="DOE Joint Genome Institute"/>
            <person name="Kuo A."/>
            <person name="Kohler A."/>
            <person name="Costa M.D."/>
            <person name="Nagy L.G."/>
            <person name="Floudas D."/>
            <person name="Copeland A."/>
            <person name="Barry K.W."/>
            <person name="Cichocki N."/>
            <person name="Veneault-Fourrey C."/>
            <person name="LaButti K."/>
            <person name="Lindquist E.A."/>
            <person name="Lipzen A."/>
            <person name="Lundell T."/>
            <person name="Morin E."/>
            <person name="Murat C."/>
            <person name="Sun H."/>
            <person name="Tunlid A."/>
            <person name="Henrissat B."/>
            <person name="Grigoriev I.V."/>
            <person name="Hibbett D.S."/>
            <person name="Martin F."/>
            <person name="Nordberg H.P."/>
            <person name="Cantor M.N."/>
            <person name="Hua S.X."/>
        </authorList>
    </citation>
    <scope>NUCLEOTIDE SEQUENCE [LARGE SCALE GENOMIC DNA]</scope>
    <source>
        <strain evidence="1 2">Marx 270</strain>
    </source>
</reference>
<accession>A0A0C3PZA8</accession>
<dbReference type="Proteomes" id="UP000054217">
    <property type="component" value="Unassembled WGS sequence"/>
</dbReference>
<dbReference type="HOGENOM" id="CLU_048314_1_0_1"/>
<dbReference type="OrthoDB" id="2688793at2759"/>
<proteinExistence type="predicted"/>
<gene>
    <name evidence="1" type="ORF">M404DRAFT_119852</name>
</gene>
<protein>
    <submittedName>
        <fullName evidence="1">Uncharacterized protein</fullName>
    </submittedName>
</protein>
<organism evidence="1 2">
    <name type="scientific">Pisolithus tinctorius Marx 270</name>
    <dbReference type="NCBI Taxonomy" id="870435"/>
    <lineage>
        <taxon>Eukaryota</taxon>
        <taxon>Fungi</taxon>
        <taxon>Dikarya</taxon>
        <taxon>Basidiomycota</taxon>
        <taxon>Agaricomycotina</taxon>
        <taxon>Agaricomycetes</taxon>
        <taxon>Agaricomycetidae</taxon>
        <taxon>Boletales</taxon>
        <taxon>Sclerodermatineae</taxon>
        <taxon>Pisolithaceae</taxon>
        <taxon>Pisolithus</taxon>
    </lineage>
</organism>
<dbReference type="EMBL" id="KN831944">
    <property type="protein sequence ID" value="KIO14719.1"/>
    <property type="molecule type" value="Genomic_DNA"/>
</dbReference>
<sequence length="208" mass="22568">MGKLDHIPELTDALTFFTWKTQIFLALDYEGAYSHVSDGTDPLGPVEFASEQPQAVNLTKLADTEKKAILGWSKDNTVAKDILCHCLSPAVLHLIPQEHSTTAHDIWKALHNNFDHIDMKDAADMAHYLLEHSAAQQDLICMGASYSDKEVIFHLIEGLLDAGTWSSFCLFLQTSCSTTTSASMATSASQAGSSISTAPYAGSTTSRS</sequence>